<feature type="non-terminal residue" evidence="2">
    <location>
        <position position="224"/>
    </location>
</feature>
<dbReference type="EMBL" id="LAZR01064457">
    <property type="protein sequence ID" value="KKK57477.1"/>
    <property type="molecule type" value="Genomic_DNA"/>
</dbReference>
<evidence type="ECO:0000313" key="2">
    <source>
        <dbReference type="EMBL" id="KKK57477.1"/>
    </source>
</evidence>
<proteinExistence type="predicted"/>
<dbReference type="AlphaFoldDB" id="A0A0F8WKU9"/>
<evidence type="ECO:0000256" key="1">
    <source>
        <dbReference type="SAM" id="Coils"/>
    </source>
</evidence>
<keyword evidence="1" id="KW-0175">Coiled coil</keyword>
<feature type="coiled-coil region" evidence="1">
    <location>
        <begin position="193"/>
        <end position="222"/>
    </location>
</feature>
<accession>A0A0F8WKU9</accession>
<reference evidence="2" key="1">
    <citation type="journal article" date="2015" name="Nature">
        <title>Complex archaea that bridge the gap between prokaryotes and eukaryotes.</title>
        <authorList>
            <person name="Spang A."/>
            <person name="Saw J.H."/>
            <person name="Jorgensen S.L."/>
            <person name="Zaremba-Niedzwiedzka K."/>
            <person name="Martijn J."/>
            <person name="Lind A.E."/>
            <person name="van Eijk R."/>
            <person name="Schleper C."/>
            <person name="Guy L."/>
            <person name="Ettema T.J."/>
        </authorList>
    </citation>
    <scope>NUCLEOTIDE SEQUENCE</scope>
</reference>
<protein>
    <submittedName>
        <fullName evidence="2">Uncharacterized protein</fullName>
    </submittedName>
</protein>
<sequence>MTEKTELDISVEEVTHAVAEITKMDVVIAQLHQKYDKVIFEVDKPEGMTAAKEARKEVREPRYFIENLRKDGKRPILALGKQLDGRAAEMTERLMAIETPIHDSIKEEETRLERERQAKIDAEVKRVEDIQERIGKLRGWADDAVRENLPSDHLEQWIADIDAELIDESFDEFRDQAEDAKTATLARLREIHTATVEREAETAKIAAERAELEELRAAAEKRAA</sequence>
<gene>
    <name evidence="2" type="ORF">LCGC14_3054050</name>
</gene>
<organism evidence="2">
    <name type="scientific">marine sediment metagenome</name>
    <dbReference type="NCBI Taxonomy" id="412755"/>
    <lineage>
        <taxon>unclassified sequences</taxon>
        <taxon>metagenomes</taxon>
        <taxon>ecological metagenomes</taxon>
    </lineage>
</organism>
<name>A0A0F8WKU9_9ZZZZ</name>
<comment type="caution">
    <text evidence="2">The sequence shown here is derived from an EMBL/GenBank/DDBJ whole genome shotgun (WGS) entry which is preliminary data.</text>
</comment>